<proteinExistence type="predicted"/>
<dbReference type="Proteomes" id="UP001501302">
    <property type="component" value="Unassembled WGS sequence"/>
</dbReference>
<dbReference type="EMBL" id="BAABJJ010000034">
    <property type="protein sequence ID" value="GAA4949435.1"/>
    <property type="molecule type" value="Genomic_DNA"/>
</dbReference>
<protein>
    <submittedName>
        <fullName evidence="2">Uncharacterized protein</fullName>
    </submittedName>
</protein>
<feature type="signal peptide" evidence="1">
    <location>
        <begin position="1"/>
        <end position="27"/>
    </location>
</feature>
<name>A0ABP9GW57_9FLAO</name>
<reference evidence="3" key="1">
    <citation type="journal article" date="2019" name="Int. J. Syst. Evol. Microbiol.">
        <title>The Global Catalogue of Microorganisms (GCM) 10K type strain sequencing project: providing services to taxonomists for standard genome sequencing and annotation.</title>
        <authorList>
            <consortium name="The Broad Institute Genomics Platform"/>
            <consortium name="The Broad Institute Genome Sequencing Center for Infectious Disease"/>
            <person name="Wu L."/>
            <person name="Ma J."/>
        </authorList>
    </citation>
    <scope>NUCLEOTIDE SEQUENCE [LARGE SCALE GENOMIC DNA]</scope>
    <source>
        <strain evidence="3">JCM 18285</strain>
    </source>
</reference>
<feature type="chain" id="PRO_5045434620" evidence="1">
    <location>
        <begin position="28"/>
        <end position="128"/>
    </location>
</feature>
<gene>
    <name evidence="2" type="ORF">GCM10023314_23470</name>
</gene>
<evidence type="ECO:0000313" key="2">
    <source>
        <dbReference type="EMBL" id="GAA4949435.1"/>
    </source>
</evidence>
<sequence length="128" mass="14519">MNMKAKNLVVLSVLMVLLLTLTSFKTATISNDTISESLIQDGLIVYATYDGYEDYGYNFITKDKAGDEQTLTFQIIEEAVLKTFDLNSEDFVGTKFKITFNRNIKFSKDADGMDDEDEINMITNLEKL</sequence>
<evidence type="ECO:0000256" key="1">
    <source>
        <dbReference type="SAM" id="SignalP"/>
    </source>
</evidence>
<evidence type="ECO:0000313" key="3">
    <source>
        <dbReference type="Proteomes" id="UP001501302"/>
    </source>
</evidence>
<keyword evidence="3" id="KW-1185">Reference proteome</keyword>
<comment type="caution">
    <text evidence="2">The sequence shown here is derived from an EMBL/GenBank/DDBJ whole genome shotgun (WGS) entry which is preliminary data.</text>
</comment>
<organism evidence="2 3">
    <name type="scientific">Algibacter agarivorans</name>
    <dbReference type="NCBI Taxonomy" id="1109741"/>
    <lineage>
        <taxon>Bacteria</taxon>
        <taxon>Pseudomonadati</taxon>
        <taxon>Bacteroidota</taxon>
        <taxon>Flavobacteriia</taxon>
        <taxon>Flavobacteriales</taxon>
        <taxon>Flavobacteriaceae</taxon>
        <taxon>Algibacter</taxon>
    </lineage>
</organism>
<accession>A0ABP9GW57</accession>
<keyword evidence="1" id="KW-0732">Signal</keyword>